<accession>A0A5C7HZK2</accession>
<comment type="caution">
    <text evidence="1">The sequence shown here is derived from an EMBL/GenBank/DDBJ whole genome shotgun (WGS) entry which is preliminary data.</text>
</comment>
<reference evidence="2" key="1">
    <citation type="journal article" date="2019" name="Gigascience">
        <title>De novo genome assembly of the endangered Acer yangbiense, a plant species with extremely small populations endemic to Yunnan Province, China.</title>
        <authorList>
            <person name="Yang J."/>
            <person name="Wariss H.M."/>
            <person name="Tao L."/>
            <person name="Zhang R."/>
            <person name="Yun Q."/>
            <person name="Hollingsworth P."/>
            <person name="Dao Z."/>
            <person name="Luo G."/>
            <person name="Guo H."/>
            <person name="Ma Y."/>
            <person name="Sun W."/>
        </authorList>
    </citation>
    <scope>NUCLEOTIDE SEQUENCE [LARGE SCALE GENOMIC DNA]</scope>
    <source>
        <strain evidence="2">cv. Malutang</strain>
    </source>
</reference>
<proteinExistence type="predicted"/>
<dbReference type="Proteomes" id="UP000323000">
    <property type="component" value="Chromosome 5"/>
</dbReference>
<sequence>MKGNKKKFDDEVGRMNLEAQNRISEVERNFADALEVENIVAIGHNCCGGIKGHNCWSLGDWTTCRAGAFDQLEQNATNAKIPFYERYGMF</sequence>
<keyword evidence="2" id="KW-1185">Reference proteome</keyword>
<evidence type="ECO:0000313" key="2">
    <source>
        <dbReference type="Proteomes" id="UP000323000"/>
    </source>
</evidence>
<dbReference type="AlphaFoldDB" id="A0A5C7HZK2"/>
<dbReference type="SUPFAM" id="SSF53056">
    <property type="entry name" value="beta-carbonic anhydrase, cab"/>
    <property type="match status" value="1"/>
</dbReference>
<name>A0A5C7HZK2_9ROSI</name>
<evidence type="ECO:0000313" key="1">
    <source>
        <dbReference type="EMBL" id="TXG62295.1"/>
    </source>
</evidence>
<protein>
    <submittedName>
        <fullName evidence="1">Uncharacterized protein</fullName>
    </submittedName>
</protein>
<dbReference type="GO" id="GO:0004089">
    <property type="term" value="F:carbonate dehydratase activity"/>
    <property type="evidence" value="ECO:0007669"/>
    <property type="project" value="InterPro"/>
</dbReference>
<gene>
    <name evidence="1" type="ORF">EZV62_013658</name>
</gene>
<dbReference type="GO" id="GO:0008270">
    <property type="term" value="F:zinc ion binding"/>
    <property type="evidence" value="ECO:0007669"/>
    <property type="project" value="InterPro"/>
</dbReference>
<organism evidence="1 2">
    <name type="scientific">Acer yangbiense</name>
    <dbReference type="NCBI Taxonomy" id="1000413"/>
    <lineage>
        <taxon>Eukaryota</taxon>
        <taxon>Viridiplantae</taxon>
        <taxon>Streptophyta</taxon>
        <taxon>Embryophyta</taxon>
        <taxon>Tracheophyta</taxon>
        <taxon>Spermatophyta</taxon>
        <taxon>Magnoliopsida</taxon>
        <taxon>eudicotyledons</taxon>
        <taxon>Gunneridae</taxon>
        <taxon>Pentapetalae</taxon>
        <taxon>rosids</taxon>
        <taxon>malvids</taxon>
        <taxon>Sapindales</taxon>
        <taxon>Sapindaceae</taxon>
        <taxon>Hippocastanoideae</taxon>
        <taxon>Acereae</taxon>
        <taxon>Acer</taxon>
    </lineage>
</organism>
<dbReference type="EMBL" id="VAHF01000005">
    <property type="protein sequence ID" value="TXG62295.1"/>
    <property type="molecule type" value="Genomic_DNA"/>
</dbReference>
<dbReference type="InterPro" id="IPR036874">
    <property type="entry name" value="Carbonic_anhydrase_sf"/>
</dbReference>